<feature type="transmembrane region" description="Helical" evidence="8">
    <location>
        <begin position="84"/>
        <end position="100"/>
    </location>
</feature>
<protein>
    <submittedName>
        <fullName evidence="9">DUF2029 domain-containing protein</fullName>
    </submittedName>
</protein>
<feature type="transmembrane region" description="Helical" evidence="8">
    <location>
        <begin position="120"/>
        <end position="142"/>
    </location>
</feature>
<evidence type="ECO:0000256" key="4">
    <source>
        <dbReference type="ARBA" id="ARBA00022692"/>
    </source>
</evidence>
<keyword evidence="4 8" id="KW-0812">Transmembrane</keyword>
<keyword evidence="3" id="KW-0808">Transferase</keyword>
<evidence type="ECO:0000256" key="8">
    <source>
        <dbReference type="SAM" id="Phobius"/>
    </source>
</evidence>
<evidence type="ECO:0000256" key="2">
    <source>
        <dbReference type="ARBA" id="ARBA00022475"/>
    </source>
</evidence>
<feature type="transmembrane region" description="Helical" evidence="8">
    <location>
        <begin position="55"/>
        <end position="77"/>
    </location>
</feature>
<reference evidence="9 10" key="1">
    <citation type="submission" date="2020-09" db="EMBL/GenBank/DDBJ databases">
        <title>Investigation of environmental microbes.</title>
        <authorList>
            <person name="Ou Y."/>
            <person name="Kang Q."/>
        </authorList>
    </citation>
    <scope>NUCLEOTIDE SEQUENCE [LARGE SCALE GENOMIC DNA]</scope>
    <source>
        <strain evidence="9 10">KJZ-14</strain>
    </source>
</reference>
<evidence type="ECO:0000256" key="6">
    <source>
        <dbReference type="ARBA" id="ARBA00023136"/>
    </source>
</evidence>
<dbReference type="InterPro" id="IPR018584">
    <property type="entry name" value="GT87"/>
</dbReference>
<feature type="transmembrane region" description="Helical" evidence="8">
    <location>
        <begin position="149"/>
        <end position="166"/>
    </location>
</feature>
<proteinExistence type="inferred from homology"/>
<keyword evidence="6 8" id="KW-0472">Membrane</keyword>
<dbReference type="KEGG" id="rter:IDM49_10640"/>
<evidence type="ECO:0000256" key="3">
    <source>
        <dbReference type="ARBA" id="ARBA00022679"/>
    </source>
</evidence>
<name>A0A7H2BD96_9MICC</name>
<organism evidence="9 10">
    <name type="scientific">Rothia terrae</name>
    <dbReference type="NCBI Taxonomy" id="396015"/>
    <lineage>
        <taxon>Bacteria</taxon>
        <taxon>Bacillati</taxon>
        <taxon>Actinomycetota</taxon>
        <taxon>Actinomycetes</taxon>
        <taxon>Micrococcales</taxon>
        <taxon>Micrococcaceae</taxon>
        <taxon>Rothia</taxon>
    </lineage>
</organism>
<comment type="similarity">
    <text evidence="7">Belongs to the glycosyltransferase 87 family.</text>
</comment>
<dbReference type="GeneID" id="96624695"/>
<feature type="transmembrane region" description="Helical" evidence="8">
    <location>
        <begin position="382"/>
        <end position="404"/>
    </location>
</feature>
<evidence type="ECO:0000256" key="7">
    <source>
        <dbReference type="ARBA" id="ARBA00024033"/>
    </source>
</evidence>
<feature type="transmembrane region" description="Helical" evidence="8">
    <location>
        <begin position="200"/>
        <end position="218"/>
    </location>
</feature>
<gene>
    <name evidence="9" type="ORF">IDM49_10640</name>
</gene>
<evidence type="ECO:0000256" key="5">
    <source>
        <dbReference type="ARBA" id="ARBA00022989"/>
    </source>
</evidence>
<dbReference type="RefSeq" id="WP_190724487.1">
    <property type="nucleotide sequence ID" value="NZ_CP061539.1"/>
</dbReference>
<feature type="transmembrane region" description="Helical" evidence="8">
    <location>
        <begin position="265"/>
        <end position="284"/>
    </location>
</feature>
<accession>A0A7H2BD96</accession>
<feature type="transmembrane region" description="Helical" evidence="8">
    <location>
        <begin position="342"/>
        <end position="362"/>
    </location>
</feature>
<keyword evidence="10" id="KW-1185">Reference proteome</keyword>
<feature type="transmembrane region" description="Helical" evidence="8">
    <location>
        <begin position="172"/>
        <end position="193"/>
    </location>
</feature>
<keyword evidence="2" id="KW-1003">Cell membrane</keyword>
<comment type="subcellular location">
    <subcellularLocation>
        <location evidence="1">Cell membrane</location>
        <topology evidence="1">Multi-pass membrane protein</topology>
    </subcellularLocation>
</comment>
<dbReference type="GO" id="GO:0016758">
    <property type="term" value="F:hexosyltransferase activity"/>
    <property type="evidence" value="ECO:0007669"/>
    <property type="project" value="InterPro"/>
</dbReference>
<sequence length="427" mass="46654">MPKTRAPFAWVGFVFLAVVVWLISFDSLTRGGIDFSVYWRGGHTLVHGWGSVTDLYTFQGGLPFTYPPFAAMIFMIFGIFPEKIGALLMVLLILGMAWWVSKLVYDYAHQRGKTFPLEKYLGHSGTIATIMGVIVASGPWWSTLGLTQINALIMLLVLADLLRPATRVPRGVLIGVAGGIKLTPLAFGLILLMRKDVKGVITLGLSFAATIALGFILIPTEAHQFWFDALSDPARVGNLNYPDNISIKGNVLHTGLPEHSPLASLLVYGLILILLVGVAIAIAVMNRSDMLMSQISLNALLMIAMSPISWSHHNTWLPLFLVALWVDGFGTHFVGRGRGFRITVAVLAWIATLGLYISPMRIAKMLNFGRASLDFLPPLPLIGSAIPATLMYLVAFIWVAVIIADRHTWLAVAAKTRVASVKADRIP</sequence>
<dbReference type="EMBL" id="CP061539">
    <property type="protein sequence ID" value="QNV37642.1"/>
    <property type="molecule type" value="Genomic_DNA"/>
</dbReference>
<dbReference type="GO" id="GO:0005886">
    <property type="term" value="C:plasma membrane"/>
    <property type="evidence" value="ECO:0007669"/>
    <property type="project" value="UniProtKB-SubCell"/>
</dbReference>
<keyword evidence="5 8" id="KW-1133">Transmembrane helix</keyword>
<evidence type="ECO:0000313" key="10">
    <source>
        <dbReference type="Proteomes" id="UP000516404"/>
    </source>
</evidence>
<dbReference type="Proteomes" id="UP000516404">
    <property type="component" value="Chromosome"/>
</dbReference>
<dbReference type="AlphaFoldDB" id="A0A7H2BD96"/>
<evidence type="ECO:0000313" key="9">
    <source>
        <dbReference type="EMBL" id="QNV37642.1"/>
    </source>
</evidence>
<evidence type="ECO:0000256" key="1">
    <source>
        <dbReference type="ARBA" id="ARBA00004651"/>
    </source>
</evidence>
<dbReference type="Pfam" id="PF09594">
    <property type="entry name" value="GT87"/>
    <property type="match status" value="1"/>
</dbReference>